<dbReference type="GO" id="GO:0003824">
    <property type="term" value="F:catalytic activity"/>
    <property type="evidence" value="ECO:0007669"/>
    <property type="project" value="InterPro"/>
</dbReference>
<dbReference type="EMBL" id="LWQT01000058">
    <property type="protein sequence ID" value="OAN49800.1"/>
    <property type="molecule type" value="Genomic_DNA"/>
</dbReference>
<dbReference type="InterPro" id="IPR031730">
    <property type="entry name" value="Carbam_trans_C"/>
</dbReference>
<dbReference type="InterPro" id="IPR051338">
    <property type="entry name" value="NodU/CmcH_Carbamoyltrnsfr"/>
</dbReference>
<accession>A0A178MM28</accession>
<dbReference type="PANTHER" id="PTHR34847:SF1">
    <property type="entry name" value="NODULATION PROTEIN U"/>
    <property type="match status" value="1"/>
</dbReference>
<protein>
    <recommendedName>
        <fullName evidence="6">Carbamoyl transferase</fullName>
    </recommendedName>
</protein>
<dbReference type="Gene3D" id="3.30.420.40">
    <property type="match status" value="2"/>
</dbReference>
<evidence type="ECO:0000256" key="1">
    <source>
        <dbReference type="ARBA" id="ARBA00006129"/>
    </source>
</evidence>
<feature type="domain" description="Carbamoyltransferase C-terminal" evidence="3">
    <location>
        <begin position="403"/>
        <end position="569"/>
    </location>
</feature>
<organism evidence="4 5">
    <name type="scientific">Paramagnetospirillum marisnigri</name>
    <dbReference type="NCBI Taxonomy" id="1285242"/>
    <lineage>
        <taxon>Bacteria</taxon>
        <taxon>Pseudomonadati</taxon>
        <taxon>Pseudomonadota</taxon>
        <taxon>Alphaproteobacteria</taxon>
        <taxon>Rhodospirillales</taxon>
        <taxon>Magnetospirillaceae</taxon>
        <taxon>Paramagnetospirillum</taxon>
    </lineage>
</organism>
<evidence type="ECO:0008006" key="6">
    <source>
        <dbReference type="Google" id="ProtNLM"/>
    </source>
</evidence>
<evidence type="ECO:0000259" key="3">
    <source>
        <dbReference type="Pfam" id="PF16861"/>
    </source>
</evidence>
<dbReference type="InterPro" id="IPR043129">
    <property type="entry name" value="ATPase_NBD"/>
</dbReference>
<evidence type="ECO:0000313" key="5">
    <source>
        <dbReference type="Proteomes" id="UP000078428"/>
    </source>
</evidence>
<name>A0A178MM28_9PROT</name>
<gene>
    <name evidence="4" type="ORF">A6A04_18865</name>
</gene>
<dbReference type="Gene3D" id="3.90.870.20">
    <property type="entry name" value="Carbamoyltransferase, C-terminal domain"/>
    <property type="match status" value="1"/>
</dbReference>
<comment type="similarity">
    <text evidence="1">Belongs to the NodU/CmcH family.</text>
</comment>
<dbReference type="SUPFAM" id="SSF53067">
    <property type="entry name" value="Actin-like ATPase domain"/>
    <property type="match status" value="1"/>
</dbReference>
<dbReference type="CDD" id="cd24033">
    <property type="entry name" value="ASKHA_NBD_NodU_CmcH-like_N"/>
    <property type="match status" value="1"/>
</dbReference>
<evidence type="ECO:0000259" key="2">
    <source>
        <dbReference type="Pfam" id="PF02543"/>
    </source>
</evidence>
<keyword evidence="5" id="KW-1185">Reference proteome</keyword>
<evidence type="ECO:0000313" key="4">
    <source>
        <dbReference type="EMBL" id="OAN49800.1"/>
    </source>
</evidence>
<dbReference type="InterPro" id="IPR038152">
    <property type="entry name" value="Carbam_trans_C_sf"/>
</dbReference>
<dbReference type="RefSeq" id="WP_068493093.1">
    <property type="nucleotide sequence ID" value="NZ_LWQT01000058.1"/>
</dbReference>
<dbReference type="PANTHER" id="PTHR34847">
    <property type="entry name" value="NODULATION PROTEIN U"/>
    <property type="match status" value="1"/>
</dbReference>
<dbReference type="AlphaFoldDB" id="A0A178MM28"/>
<dbReference type="OrthoDB" id="9780777at2"/>
<sequence>MITAGLHVGHDANAAIVIDGRLAICVEAERISGVKHVPGKNAAVAALTAALNVLGIRPEQLDGVCVADEAGIFMGLEAKHGEALTRLTHNSPHVMLLDAEGLGQGNAPLYVCCHGMAHAASAIRMSGYSDAAILYYDGYGSCSAGFGLNWRGGALTLVEGTMNRLMVGHRYSQFGYFFDGIKKRMPSGDEEGRIVIADILDFAGKIMGAHAYGVAAESDVGDLMEWFSHGDVDVYHAAFMPPPINRDPLPGLRPDNLYNRLHMGCLPEGEQRSLDVLAAMQEAFSRVVMAAVDDLMSRSGQERLIVTGGCGLNIVTNERIARMPQVRELFIPPNCDDRGISAGAAILLHAALSGQPMADPATWTPESRSPYQGLSMVADAPAPQGIHGADLDLSDADNLGRFARALLDERIIGLLQGRSEIGPRALGHRSILASPLRGEMKDIINRKIKQREWWRPFAPVVRSMDADRYFNLSRHDPYMLTGGEVRPEYRDRLAAITHVDGTARVQCLPDRDANPVLWDLLGAFEAVSGIGVLLNTSFNAGGKPLVNLTSDAFALLRDTGLDSFWMDGRAYWKSDSLWG</sequence>
<dbReference type="InterPro" id="IPR003696">
    <property type="entry name" value="Carbtransf_dom"/>
</dbReference>
<dbReference type="Pfam" id="PF02543">
    <property type="entry name" value="Carbam_trans_N"/>
    <property type="match status" value="1"/>
</dbReference>
<dbReference type="Proteomes" id="UP000078428">
    <property type="component" value="Unassembled WGS sequence"/>
</dbReference>
<reference evidence="4 5" key="1">
    <citation type="submission" date="2016-04" db="EMBL/GenBank/DDBJ databases">
        <title>Draft genome sequence of freshwater magnetotactic bacteria Magnetospirillum marisnigri SP-1 and Magnetospirillum moscoviense BB-1.</title>
        <authorList>
            <person name="Koziaeva V."/>
            <person name="Dziuba M.V."/>
            <person name="Ivanov T.M."/>
            <person name="Kuznetsov B."/>
            <person name="Grouzdev D.S."/>
        </authorList>
    </citation>
    <scope>NUCLEOTIDE SEQUENCE [LARGE SCALE GENOMIC DNA]</scope>
    <source>
        <strain evidence="4 5">SP-1</strain>
    </source>
</reference>
<feature type="domain" description="Carbamoyltransferase" evidence="2">
    <location>
        <begin position="108"/>
        <end position="346"/>
    </location>
</feature>
<dbReference type="STRING" id="1285242.A6A04_18865"/>
<dbReference type="Pfam" id="PF16861">
    <property type="entry name" value="Carbam_trans_C"/>
    <property type="match status" value="1"/>
</dbReference>
<proteinExistence type="inferred from homology"/>
<comment type="caution">
    <text evidence="4">The sequence shown here is derived from an EMBL/GenBank/DDBJ whole genome shotgun (WGS) entry which is preliminary data.</text>
</comment>